<feature type="compositionally biased region" description="Low complexity" evidence="1">
    <location>
        <begin position="293"/>
        <end position="309"/>
    </location>
</feature>
<accession>A0A542UDK6</accession>
<dbReference type="AlphaFoldDB" id="A0A542UDK6"/>
<feature type="region of interest" description="Disordered" evidence="1">
    <location>
        <begin position="277"/>
        <end position="319"/>
    </location>
</feature>
<dbReference type="PROSITE" id="PS51257">
    <property type="entry name" value="PROKAR_LIPOPROTEIN"/>
    <property type="match status" value="1"/>
</dbReference>
<dbReference type="RefSeq" id="WP_055706207.1">
    <property type="nucleotide sequence ID" value="NZ_JBPJFI010000001.1"/>
</dbReference>
<evidence type="ECO:0008006" key="5">
    <source>
        <dbReference type="Google" id="ProtNLM"/>
    </source>
</evidence>
<keyword evidence="4" id="KW-1185">Reference proteome</keyword>
<evidence type="ECO:0000313" key="4">
    <source>
        <dbReference type="Proteomes" id="UP000318103"/>
    </source>
</evidence>
<reference evidence="3 4" key="1">
    <citation type="submission" date="2019-06" db="EMBL/GenBank/DDBJ databases">
        <title>Sequencing the genomes of 1000 actinobacteria strains.</title>
        <authorList>
            <person name="Klenk H.-P."/>
        </authorList>
    </citation>
    <scope>NUCLEOTIDE SEQUENCE [LARGE SCALE GENOMIC DNA]</scope>
    <source>
        <strain evidence="3 4">DSM 41929</strain>
    </source>
</reference>
<gene>
    <name evidence="3" type="ORF">FB563_2124</name>
</gene>
<evidence type="ECO:0000256" key="1">
    <source>
        <dbReference type="SAM" id="MobiDB-lite"/>
    </source>
</evidence>
<feature type="signal peptide" evidence="2">
    <location>
        <begin position="1"/>
        <end position="23"/>
    </location>
</feature>
<protein>
    <recommendedName>
        <fullName evidence="5">Lipoprotein</fullName>
    </recommendedName>
</protein>
<dbReference type="SUPFAM" id="SSF89392">
    <property type="entry name" value="Prokaryotic lipoproteins and lipoprotein localization factors"/>
    <property type="match status" value="1"/>
</dbReference>
<dbReference type="InterPro" id="IPR029046">
    <property type="entry name" value="LolA/LolB/LppX"/>
</dbReference>
<dbReference type="Proteomes" id="UP000318103">
    <property type="component" value="Unassembled WGS sequence"/>
</dbReference>
<evidence type="ECO:0000313" key="3">
    <source>
        <dbReference type="EMBL" id="TQK97167.1"/>
    </source>
</evidence>
<evidence type="ECO:0000256" key="2">
    <source>
        <dbReference type="SAM" id="SignalP"/>
    </source>
</evidence>
<keyword evidence="2" id="KW-0732">Signal</keyword>
<organism evidence="3 4">
    <name type="scientific">Streptomyces puniciscabiei</name>
    <dbReference type="NCBI Taxonomy" id="164348"/>
    <lineage>
        <taxon>Bacteria</taxon>
        <taxon>Bacillati</taxon>
        <taxon>Actinomycetota</taxon>
        <taxon>Actinomycetes</taxon>
        <taxon>Kitasatosporales</taxon>
        <taxon>Streptomycetaceae</taxon>
        <taxon>Streptomyces</taxon>
    </lineage>
</organism>
<dbReference type="Gene3D" id="2.50.20.20">
    <property type="match status" value="1"/>
</dbReference>
<dbReference type="OrthoDB" id="3369896at2"/>
<dbReference type="EMBL" id="VFNX01000001">
    <property type="protein sequence ID" value="TQK97167.1"/>
    <property type="molecule type" value="Genomic_DNA"/>
</dbReference>
<name>A0A542UDK6_9ACTN</name>
<proteinExistence type="predicted"/>
<feature type="chain" id="PRO_5021857269" description="Lipoprotein" evidence="2">
    <location>
        <begin position="24"/>
        <end position="319"/>
    </location>
</feature>
<sequence>MKSTTVRRVTLSMAVAAALTSVAACGSSSGSGKGDKAAGGGTIHVSPIAAVLRSAEQSTDKADSAKVRSTMSLGNVMSATGTGALTWAHGLQGNMTLTYTGGQMAEMMRAAGTSTTQARYLPDAYYAHMSDTFARKAGGKHWLRYAYADLAQYGGASGSYMKDQLQNATPTQTVKLLLASHDVKKVGQETVSGVRTTHYSGTVNVADFAGRSSNLGADQLAALKKQLDQAGVTTETVDIWINDQNLPVKKTERADTARGALNSTAYYSDYGVPVSAEAPPASDTKDFKDLLKSLGTPGSGNTSSGSATGVPGAGTGISS</sequence>
<comment type="caution">
    <text evidence="3">The sequence shown here is derived from an EMBL/GenBank/DDBJ whole genome shotgun (WGS) entry which is preliminary data.</text>
</comment>